<dbReference type="CDD" id="cd06170">
    <property type="entry name" value="LuxR_C_like"/>
    <property type="match status" value="1"/>
</dbReference>
<dbReference type="InterPro" id="IPR039420">
    <property type="entry name" value="WalR-like"/>
</dbReference>
<feature type="modified residue" description="4-aspartylphosphate" evidence="5">
    <location>
        <position position="59"/>
    </location>
</feature>
<feature type="domain" description="HTH luxR-type" evidence="6">
    <location>
        <begin position="146"/>
        <end position="211"/>
    </location>
</feature>
<evidence type="ECO:0000313" key="8">
    <source>
        <dbReference type="EMBL" id="TMM31212.1"/>
    </source>
</evidence>
<evidence type="ECO:0000256" key="1">
    <source>
        <dbReference type="ARBA" id="ARBA00022553"/>
    </source>
</evidence>
<dbReference type="GO" id="GO:0006355">
    <property type="term" value="P:regulation of DNA-templated transcription"/>
    <property type="evidence" value="ECO:0007669"/>
    <property type="project" value="InterPro"/>
</dbReference>
<dbReference type="InterPro" id="IPR016032">
    <property type="entry name" value="Sig_transdc_resp-reg_C-effctor"/>
</dbReference>
<keyword evidence="4" id="KW-0804">Transcription</keyword>
<dbReference type="InterPro" id="IPR000792">
    <property type="entry name" value="Tscrpt_reg_LuxR_C"/>
</dbReference>
<keyword evidence="2" id="KW-0805">Transcription regulation</keyword>
<proteinExistence type="predicted"/>
<dbReference type="Pfam" id="PF00196">
    <property type="entry name" value="GerE"/>
    <property type="match status" value="1"/>
</dbReference>
<gene>
    <name evidence="8" type="ORF">FDT66_04380</name>
</gene>
<dbReference type="AlphaFoldDB" id="A0A5S3N8E4"/>
<dbReference type="GO" id="GO:0003677">
    <property type="term" value="F:DNA binding"/>
    <property type="evidence" value="ECO:0007669"/>
    <property type="project" value="UniProtKB-KW"/>
</dbReference>
<dbReference type="SMART" id="SM00421">
    <property type="entry name" value="HTH_LUXR"/>
    <property type="match status" value="1"/>
</dbReference>
<evidence type="ECO:0000313" key="9">
    <source>
        <dbReference type="Proteomes" id="UP000307140"/>
    </source>
</evidence>
<evidence type="ECO:0000256" key="4">
    <source>
        <dbReference type="ARBA" id="ARBA00023163"/>
    </source>
</evidence>
<dbReference type="CDD" id="cd17535">
    <property type="entry name" value="REC_NarL-like"/>
    <property type="match status" value="1"/>
</dbReference>
<dbReference type="PROSITE" id="PS50043">
    <property type="entry name" value="HTH_LUXR_2"/>
    <property type="match status" value="1"/>
</dbReference>
<dbReference type="PROSITE" id="PS50110">
    <property type="entry name" value="RESPONSE_REGULATORY"/>
    <property type="match status" value="1"/>
</dbReference>
<dbReference type="InterPro" id="IPR011006">
    <property type="entry name" value="CheY-like_superfamily"/>
</dbReference>
<dbReference type="Pfam" id="PF00072">
    <property type="entry name" value="Response_reg"/>
    <property type="match status" value="1"/>
</dbReference>
<keyword evidence="1 5" id="KW-0597">Phosphoprotein</keyword>
<evidence type="ECO:0000259" key="7">
    <source>
        <dbReference type="PROSITE" id="PS50110"/>
    </source>
</evidence>
<evidence type="ECO:0000259" key="6">
    <source>
        <dbReference type="PROSITE" id="PS50043"/>
    </source>
</evidence>
<comment type="caution">
    <text evidence="8">The sequence shown here is derived from an EMBL/GenBank/DDBJ whole genome shotgun (WGS) entry which is preliminary data.</text>
</comment>
<feature type="domain" description="Response regulatory" evidence="7">
    <location>
        <begin position="8"/>
        <end position="124"/>
    </location>
</feature>
<dbReference type="PANTHER" id="PTHR43214">
    <property type="entry name" value="TWO-COMPONENT RESPONSE REGULATOR"/>
    <property type="match status" value="1"/>
</dbReference>
<evidence type="ECO:0000256" key="3">
    <source>
        <dbReference type="ARBA" id="ARBA00023125"/>
    </source>
</evidence>
<reference evidence="8 9" key="1">
    <citation type="submission" date="2019-05" db="EMBL/GenBank/DDBJ databases">
        <title>Polaribacter aestuariivivens sp. nov., isolated from a tidal flat.</title>
        <authorList>
            <person name="Yoon J.-H."/>
        </authorList>
    </citation>
    <scope>NUCLEOTIDE SEQUENCE [LARGE SCALE GENOMIC DNA]</scope>
    <source>
        <strain evidence="8 9">DBTF-3</strain>
    </source>
</reference>
<dbReference type="InterPro" id="IPR058245">
    <property type="entry name" value="NreC/VraR/RcsB-like_REC"/>
</dbReference>
<dbReference type="SUPFAM" id="SSF52172">
    <property type="entry name" value="CheY-like"/>
    <property type="match status" value="1"/>
</dbReference>
<dbReference type="RefSeq" id="WP_138534941.1">
    <property type="nucleotide sequence ID" value="NZ_VANR01000002.1"/>
</dbReference>
<dbReference type="GO" id="GO:0000160">
    <property type="term" value="P:phosphorelay signal transduction system"/>
    <property type="evidence" value="ECO:0007669"/>
    <property type="project" value="InterPro"/>
</dbReference>
<dbReference type="SUPFAM" id="SSF46894">
    <property type="entry name" value="C-terminal effector domain of the bipartite response regulators"/>
    <property type="match status" value="1"/>
</dbReference>
<dbReference type="InterPro" id="IPR001789">
    <property type="entry name" value="Sig_transdc_resp-reg_receiver"/>
</dbReference>
<dbReference type="PROSITE" id="PS00622">
    <property type="entry name" value="HTH_LUXR_1"/>
    <property type="match status" value="1"/>
</dbReference>
<protein>
    <submittedName>
        <fullName evidence="8">Response regulator transcription factor</fullName>
    </submittedName>
</protein>
<dbReference type="SMART" id="SM00448">
    <property type="entry name" value="REC"/>
    <property type="match status" value="1"/>
</dbReference>
<name>A0A5S3N8E4_9FLAO</name>
<keyword evidence="3" id="KW-0238">DNA-binding</keyword>
<dbReference type="PANTHER" id="PTHR43214:SF41">
    <property type="entry name" value="NITRATE_NITRITE RESPONSE REGULATOR PROTEIN NARP"/>
    <property type="match status" value="1"/>
</dbReference>
<sequence>MNPPEVIRLLLVDDHKILRDGLRSIIEQKTNLHIIGEASDGRAAIEQCNKLLPDVVITDVAMSGLNGVEATKQIHKKHPHIKIIGLSMHANKQFIQGMFKAGAYAYLLKDGDSSELITAINSVHQNKKYLSKKIDQSYLTLLNREEVIVDKELSSREIEVLQLIAEGNSSKEIAELLFLSSKTVDVHKNNTMKKLELYTIPELTKYAIRNGLTSLE</sequence>
<keyword evidence="9" id="KW-1185">Reference proteome</keyword>
<accession>A0A5S3N8E4</accession>
<dbReference type="Proteomes" id="UP000307140">
    <property type="component" value="Unassembled WGS sequence"/>
</dbReference>
<evidence type="ECO:0000256" key="5">
    <source>
        <dbReference type="PROSITE-ProRule" id="PRU00169"/>
    </source>
</evidence>
<dbReference type="PRINTS" id="PR00038">
    <property type="entry name" value="HTHLUXR"/>
</dbReference>
<organism evidence="8 9">
    <name type="scientific">Polaribacter aestuariivivens</name>
    <dbReference type="NCBI Taxonomy" id="2304626"/>
    <lineage>
        <taxon>Bacteria</taxon>
        <taxon>Pseudomonadati</taxon>
        <taxon>Bacteroidota</taxon>
        <taxon>Flavobacteriia</taxon>
        <taxon>Flavobacteriales</taxon>
        <taxon>Flavobacteriaceae</taxon>
    </lineage>
</organism>
<dbReference type="EMBL" id="VANR01000002">
    <property type="protein sequence ID" value="TMM31212.1"/>
    <property type="molecule type" value="Genomic_DNA"/>
</dbReference>
<dbReference type="OrthoDB" id="9795108at2"/>
<dbReference type="Gene3D" id="3.40.50.2300">
    <property type="match status" value="1"/>
</dbReference>
<evidence type="ECO:0000256" key="2">
    <source>
        <dbReference type="ARBA" id="ARBA00023015"/>
    </source>
</evidence>